<evidence type="ECO:0000256" key="6">
    <source>
        <dbReference type="ARBA" id="ARBA00023056"/>
    </source>
</evidence>
<dbReference type="NCBIfam" id="TIGR02095">
    <property type="entry name" value="glgA"/>
    <property type="match status" value="1"/>
</dbReference>
<dbReference type="HAMAP" id="MF_00484">
    <property type="entry name" value="Glycogen_synth"/>
    <property type="match status" value="1"/>
</dbReference>
<reference evidence="10" key="1">
    <citation type="journal article" date="2020" name="mSystems">
        <title>Genome- and Community-Level Interaction Insights into Carbon Utilization and Element Cycling Functions of Hydrothermarchaeota in Hydrothermal Sediment.</title>
        <authorList>
            <person name="Zhou Z."/>
            <person name="Liu Y."/>
            <person name="Xu W."/>
            <person name="Pan J."/>
            <person name="Luo Z.H."/>
            <person name="Li M."/>
        </authorList>
    </citation>
    <scope>NUCLEOTIDE SEQUENCE [LARGE SCALE GENOMIC DNA]</scope>
    <source>
        <strain evidence="10">SpSt-780</strain>
    </source>
</reference>
<comment type="similarity">
    <text evidence="3 7">Belongs to the glycosyltransferase 1 family. Bacterial/plant glycogen synthase subfamily.</text>
</comment>
<evidence type="ECO:0000259" key="9">
    <source>
        <dbReference type="Pfam" id="PF08323"/>
    </source>
</evidence>
<dbReference type="Pfam" id="PF00534">
    <property type="entry name" value="Glycos_transf_1"/>
    <property type="match status" value="1"/>
</dbReference>
<dbReference type="PANTHER" id="PTHR45825:SF11">
    <property type="entry name" value="ALPHA AMYLASE DOMAIN-CONTAINING PROTEIN"/>
    <property type="match status" value="1"/>
</dbReference>
<accession>A0A7C4YFH1</accession>
<evidence type="ECO:0000256" key="7">
    <source>
        <dbReference type="HAMAP-Rule" id="MF_00484"/>
    </source>
</evidence>
<evidence type="ECO:0000256" key="1">
    <source>
        <dbReference type="ARBA" id="ARBA00001478"/>
    </source>
</evidence>
<dbReference type="EMBL" id="DTHG01000034">
    <property type="protein sequence ID" value="HGW91466.1"/>
    <property type="molecule type" value="Genomic_DNA"/>
</dbReference>
<comment type="catalytic activity">
    <reaction evidence="1 7">
        <text>[(1-&gt;4)-alpha-D-glucosyl](n) + ADP-alpha-D-glucose = [(1-&gt;4)-alpha-D-glucosyl](n+1) + ADP + H(+)</text>
        <dbReference type="Rhea" id="RHEA:18189"/>
        <dbReference type="Rhea" id="RHEA-COMP:9584"/>
        <dbReference type="Rhea" id="RHEA-COMP:9587"/>
        <dbReference type="ChEBI" id="CHEBI:15378"/>
        <dbReference type="ChEBI" id="CHEBI:15444"/>
        <dbReference type="ChEBI" id="CHEBI:57498"/>
        <dbReference type="ChEBI" id="CHEBI:456216"/>
        <dbReference type="EC" id="2.4.1.21"/>
    </reaction>
</comment>
<gene>
    <name evidence="7" type="primary">glgA</name>
    <name evidence="10" type="ORF">ENV67_02865</name>
</gene>
<evidence type="ECO:0000259" key="8">
    <source>
        <dbReference type="Pfam" id="PF00534"/>
    </source>
</evidence>
<dbReference type="PANTHER" id="PTHR45825">
    <property type="entry name" value="GRANULE-BOUND STARCH SYNTHASE 1, CHLOROPLASTIC/AMYLOPLASTIC"/>
    <property type="match status" value="1"/>
</dbReference>
<dbReference type="Gene3D" id="3.40.50.2000">
    <property type="entry name" value="Glycogen Phosphorylase B"/>
    <property type="match status" value="2"/>
</dbReference>
<dbReference type="SUPFAM" id="SSF53756">
    <property type="entry name" value="UDP-Glycosyltransferase/glycogen phosphorylase"/>
    <property type="match status" value="1"/>
</dbReference>
<dbReference type="InterPro" id="IPR011835">
    <property type="entry name" value="GS/SS"/>
</dbReference>
<evidence type="ECO:0000256" key="4">
    <source>
        <dbReference type="ARBA" id="ARBA00022676"/>
    </source>
</evidence>
<dbReference type="InterPro" id="IPR001296">
    <property type="entry name" value="Glyco_trans_1"/>
</dbReference>
<evidence type="ECO:0000256" key="3">
    <source>
        <dbReference type="ARBA" id="ARBA00010281"/>
    </source>
</evidence>
<evidence type="ECO:0000313" key="10">
    <source>
        <dbReference type="EMBL" id="HGW91466.1"/>
    </source>
</evidence>
<name>A0A7C4YFH1_UNCW3</name>
<proteinExistence type="inferred from homology"/>
<dbReference type="GO" id="GO:0009011">
    <property type="term" value="F:alpha-1,4-glucan glucosyltransferase (ADP-glucose donor) activity"/>
    <property type="evidence" value="ECO:0007669"/>
    <property type="project" value="UniProtKB-UniRule"/>
</dbReference>
<protein>
    <recommendedName>
        <fullName evidence="7">Glycogen synthase</fullName>
        <ecNumber evidence="7">2.4.1.21</ecNumber>
    </recommendedName>
    <alternativeName>
        <fullName evidence="7">Starch [bacterial glycogen] synthase</fullName>
    </alternativeName>
</protein>
<dbReference type="EC" id="2.4.1.21" evidence="7"/>
<keyword evidence="6 7" id="KW-0320">Glycogen biosynthesis</keyword>
<feature type="domain" description="Starch synthase catalytic" evidence="9">
    <location>
        <begin position="2"/>
        <end position="218"/>
    </location>
</feature>
<keyword evidence="5 7" id="KW-0808">Transferase</keyword>
<feature type="domain" description="Glycosyl transferase family 1" evidence="8">
    <location>
        <begin position="250"/>
        <end position="413"/>
    </location>
</feature>
<dbReference type="Pfam" id="PF08323">
    <property type="entry name" value="Glyco_transf_5"/>
    <property type="match status" value="1"/>
</dbReference>
<feature type="binding site" evidence="7">
    <location>
        <position position="15"/>
    </location>
    <ligand>
        <name>ADP-alpha-D-glucose</name>
        <dbReference type="ChEBI" id="CHEBI:57498"/>
    </ligand>
</feature>
<dbReference type="AlphaFoldDB" id="A0A7C4YFH1"/>
<dbReference type="GO" id="GO:0005978">
    <property type="term" value="P:glycogen biosynthetic process"/>
    <property type="evidence" value="ECO:0007669"/>
    <property type="project" value="UniProtKB-UniRule"/>
</dbReference>
<dbReference type="InterPro" id="IPR013534">
    <property type="entry name" value="Starch_synth_cat_dom"/>
</dbReference>
<dbReference type="CDD" id="cd03791">
    <property type="entry name" value="GT5_Glycogen_synthase_DULL1-like"/>
    <property type="match status" value="1"/>
</dbReference>
<dbReference type="GO" id="GO:0004373">
    <property type="term" value="F:alpha-1,4-glucan glucosyltransferase (UDP-glucose donor) activity"/>
    <property type="evidence" value="ECO:0007669"/>
    <property type="project" value="InterPro"/>
</dbReference>
<comment type="function">
    <text evidence="2 7">Synthesizes alpha-1,4-glucan chains using ADP-glucose.</text>
</comment>
<evidence type="ECO:0000256" key="2">
    <source>
        <dbReference type="ARBA" id="ARBA00002764"/>
    </source>
</evidence>
<organism evidence="10">
    <name type="scientific">candidate division WOR-3 bacterium</name>
    <dbReference type="NCBI Taxonomy" id="2052148"/>
    <lineage>
        <taxon>Bacteria</taxon>
        <taxon>Bacteria division WOR-3</taxon>
    </lineage>
</organism>
<comment type="pathway">
    <text evidence="7">Glycan biosynthesis; glycogen biosynthesis.</text>
</comment>
<sequence length="447" mass="51784">MKIAIASAELFPFAKVGGLADAVSSLASSLAKRGNEVYTFLPGFKFINGDERFLKKDNYEITIIKKNDNLKHLFVKHNYYDREGVYGEKGVEYPDNFERFTFFSEILIEISYELNVDVIHLNDWHTAYASLYSLKKFNKKIPVLYTIHNLAYQGIYPLEYGERCKLGKDAFIPYLHNNMINFMKIGILTADAVNTVSKKYAEEIMTKEFGAGLEDVLIHRKDRLFGIINGIDEDVWRVKDILERKGDYKKELQRFVGLNERDVPVFGLVSRLADQKGFDILIKCLYDFLKEDIQFVLLGTGDPRYHEEFLKVQEKYRDKVSINLKFDEELALKIYRGSDFFLMPSRFEPCGLGQMISLVNGTIPIVRKTGGLADTVRDLEYENDGNGIVFVEYSEKELLNAIKRGIKLYKDKDMMNLLRRRGVESDFSWNRSAGEYEKLYNLIRNKS</sequence>
<comment type="caution">
    <text evidence="10">The sequence shown here is derived from an EMBL/GenBank/DDBJ whole genome shotgun (WGS) entry which is preliminary data.</text>
</comment>
<dbReference type="UniPathway" id="UPA00164"/>
<evidence type="ECO:0000256" key="5">
    <source>
        <dbReference type="ARBA" id="ARBA00022679"/>
    </source>
</evidence>
<keyword evidence="4 7" id="KW-0328">Glycosyltransferase</keyword>